<dbReference type="InterPro" id="IPR030395">
    <property type="entry name" value="GP_PDE_dom"/>
</dbReference>
<comment type="caution">
    <text evidence="7">The sequence shown here is derived from an EMBL/GenBank/DDBJ whole genome shotgun (WGS) entry which is preliminary data.</text>
</comment>
<dbReference type="EMBL" id="CAMGYJ010000011">
    <property type="protein sequence ID" value="CAI0627425.1"/>
    <property type="molecule type" value="Genomic_DNA"/>
</dbReference>
<dbReference type="PROSITE" id="PS51704">
    <property type="entry name" value="GP_PDE"/>
    <property type="match status" value="1"/>
</dbReference>
<dbReference type="GO" id="GO:0046475">
    <property type="term" value="P:glycerophospholipid catabolic process"/>
    <property type="evidence" value="ECO:0007669"/>
    <property type="project" value="TreeGrafter"/>
</dbReference>
<keyword evidence="8" id="KW-1185">Reference proteome</keyword>
<dbReference type="AlphaFoldDB" id="A0AAV0S3N6"/>
<gene>
    <name evidence="7" type="ORF">LITE_LOCUS51274</name>
</gene>
<evidence type="ECO:0000256" key="3">
    <source>
        <dbReference type="ARBA" id="ARBA00022798"/>
    </source>
</evidence>
<evidence type="ECO:0000313" key="8">
    <source>
        <dbReference type="Proteomes" id="UP001154282"/>
    </source>
</evidence>
<dbReference type="GO" id="GO:0008889">
    <property type="term" value="F:glycerophosphodiester phosphodiesterase activity"/>
    <property type="evidence" value="ECO:0007669"/>
    <property type="project" value="UniProtKB-EC"/>
</dbReference>
<feature type="domain" description="GP-PDE" evidence="6">
    <location>
        <begin position="56"/>
        <end position="348"/>
    </location>
</feature>
<sequence>MAVKAVHVSDVPHPNLDHQQQQLALSSPRGFANTVDNRKEGGEREGEETIGSITKFVVMGHRGSGMNMLQSPDPRMKSLKENSLLSFNAAAKLPLDFIEFDVQVTKDDCPVIFHDNFIFTQQQGVLVEKRVTDLTLQELLSYGPQKDESNLGQGVGKPLFRKTKDGRVFEWKVEQDDCFCTLEEAFNKVESPVGFNIELKFDDQLVYTKQQLTHSLDVILKVVHEHAGDRRIMFSSFQPDAAQLMRKLQQKYHVFFLTNGGSEIYTDTRRNSLEEAIHVCLEGGLQGIVSEVKAIFRNPGAIARIKEAKLSLFTYGQLNNVGEVVYMQHLMGVEGVIVDLVDEITRAISDNDSDKKVDQLRKFQRNTTLPPQFSKEELSFLLNLMPQLMVNH</sequence>
<dbReference type="InterPro" id="IPR051578">
    <property type="entry name" value="GDPD"/>
</dbReference>
<dbReference type="GO" id="GO:0006071">
    <property type="term" value="P:glycerol metabolic process"/>
    <property type="evidence" value="ECO:0007669"/>
    <property type="project" value="UniProtKB-KW"/>
</dbReference>
<comment type="similarity">
    <text evidence="1">Belongs to the glycerophosphoryl diester phosphodiesterase family.</text>
</comment>
<evidence type="ECO:0000256" key="2">
    <source>
        <dbReference type="ARBA" id="ARBA00012247"/>
    </source>
</evidence>
<name>A0AAV0S3N6_9ROSI</name>
<dbReference type="InterPro" id="IPR017946">
    <property type="entry name" value="PLC-like_Pdiesterase_TIM-brl"/>
</dbReference>
<dbReference type="SUPFAM" id="SSF51695">
    <property type="entry name" value="PLC-like phosphodiesterases"/>
    <property type="match status" value="1"/>
</dbReference>
<accession>A0AAV0S3N6</accession>
<evidence type="ECO:0000256" key="1">
    <source>
        <dbReference type="ARBA" id="ARBA00007277"/>
    </source>
</evidence>
<evidence type="ECO:0000259" key="6">
    <source>
        <dbReference type="PROSITE" id="PS51704"/>
    </source>
</evidence>
<dbReference type="Proteomes" id="UP001154282">
    <property type="component" value="Unassembled WGS sequence"/>
</dbReference>
<organism evidence="7 8">
    <name type="scientific">Linum tenue</name>
    <dbReference type="NCBI Taxonomy" id="586396"/>
    <lineage>
        <taxon>Eukaryota</taxon>
        <taxon>Viridiplantae</taxon>
        <taxon>Streptophyta</taxon>
        <taxon>Embryophyta</taxon>
        <taxon>Tracheophyta</taxon>
        <taxon>Spermatophyta</taxon>
        <taxon>Magnoliopsida</taxon>
        <taxon>eudicotyledons</taxon>
        <taxon>Gunneridae</taxon>
        <taxon>Pentapetalae</taxon>
        <taxon>rosids</taxon>
        <taxon>fabids</taxon>
        <taxon>Malpighiales</taxon>
        <taxon>Linaceae</taxon>
        <taxon>Linum</taxon>
    </lineage>
</organism>
<evidence type="ECO:0000313" key="7">
    <source>
        <dbReference type="EMBL" id="CAI0627425.1"/>
    </source>
</evidence>
<evidence type="ECO:0000256" key="4">
    <source>
        <dbReference type="ARBA" id="ARBA00022801"/>
    </source>
</evidence>
<dbReference type="FunFam" id="3.20.20.190:FF:000034">
    <property type="entry name" value="Glycerophosphodiester phosphodiesterase GDPD2"/>
    <property type="match status" value="1"/>
</dbReference>
<protein>
    <recommendedName>
        <fullName evidence="2">glycerophosphodiester phosphodiesterase</fullName>
        <ecNumber evidence="2">3.1.4.46</ecNumber>
    </recommendedName>
</protein>
<proteinExistence type="inferred from homology"/>
<keyword evidence="3" id="KW-0319">Glycerol metabolism</keyword>
<keyword evidence="4" id="KW-0378">Hydrolase</keyword>
<dbReference type="Pfam" id="PF03009">
    <property type="entry name" value="GDPD"/>
    <property type="match status" value="1"/>
</dbReference>
<dbReference type="PANTHER" id="PTHR22958:SF34">
    <property type="entry name" value="GLYCEROPHOSPHODIESTER PHOSPHODIESTERASE GDPD3"/>
    <property type="match status" value="1"/>
</dbReference>
<dbReference type="Gene3D" id="3.20.20.190">
    <property type="entry name" value="Phosphatidylinositol (PI) phosphodiesterase"/>
    <property type="match status" value="1"/>
</dbReference>
<dbReference type="EC" id="3.1.4.46" evidence="2"/>
<reference evidence="7" key="1">
    <citation type="submission" date="2022-08" db="EMBL/GenBank/DDBJ databases">
        <authorList>
            <person name="Gutierrez-Valencia J."/>
        </authorList>
    </citation>
    <scope>NUCLEOTIDE SEQUENCE</scope>
</reference>
<comment type="catalytic activity">
    <reaction evidence="5">
        <text>a sn-glycero-3-phosphodiester + H2O = an alcohol + sn-glycerol 3-phosphate + H(+)</text>
        <dbReference type="Rhea" id="RHEA:12969"/>
        <dbReference type="ChEBI" id="CHEBI:15377"/>
        <dbReference type="ChEBI" id="CHEBI:15378"/>
        <dbReference type="ChEBI" id="CHEBI:30879"/>
        <dbReference type="ChEBI" id="CHEBI:57597"/>
        <dbReference type="ChEBI" id="CHEBI:83408"/>
        <dbReference type="EC" id="3.1.4.46"/>
    </reaction>
</comment>
<evidence type="ECO:0000256" key="5">
    <source>
        <dbReference type="ARBA" id="ARBA00047512"/>
    </source>
</evidence>
<dbReference type="PANTHER" id="PTHR22958">
    <property type="entry name" value="GLYCEROPHOSPHORYL DIESTER PHOSPHODIESTERASE"/>
    <property type="match status" value="1"/>
</dbReference>